<dbReference type="Proteomes" id="UP000277766">
    <property type="component" value="Unassembled WGS sequence"/>
</dbReference>
<comment type="caution">
    <text evidence="1">The sequence shown here is derived from an EMBL/GenBank/DDBJ whole genome shotgun (WGS) entry which is preliminary data.</text>
</comment>
<dbReference type="AlphaFoldDB" id="A0A3S0KEF4"/>
<keyword evidence="2" id="KW-1185">Reference proteome</keyword>
<proteinExistence type="predicted"/>
<accession>A0A3S0KEF4</accession>
<dbReference type="EMBL" id="RXPE01000005">
    <property type="protein sequence ID" value="RTR28958.1"/>
    <property type="molecule type" value="Genomic_DNA"/>
</dbReference>
<reference evidence="1 2" key="1">
    <citation type="submission" date="2018-12" db="EMBL/GenBank/DDBJ databases">
        <title>Deinococcus radiophilus ATCC 27603 genome sequencing and assembly.</title>
        <authorList>
            <person name="Maclea K.S."/>
            <person name="Maynard C.R."/>
        </authorList>
    </citation>
    <scope>NUCLEOTIDE SEQUENCE [LARGE SCALE GENOMIC DNA]</scope>
    <source>
        <strain evidence="1 2">ATCC 27603</strain>
    </source>
</reference>
<name>A0A3S0KEF4_9DEIO</name>
<evidence type="ECO:0000313" key="1">
    <source>
        <dbReference type="EMBL" id="RTR28958.1"/>
    </source>
</evidence>
<gene>
    <name evidence="1" type="ORF">EJ104_03680</name>
</gene>
<evidence type="ECO:0000313" key="2">
    <source>
        <dbReference type="Proteomes" id="UP000277766"/>
    </source>
</evidence>
<protein>
    <submittedName>
        <fullName evidence="1">Uncharacterized protein</fullName>
    </submittedName>
</protein>
<organism evidence="1 2">
    <name type="scientific">Deinococcus radiophilus</name>
    <dbReference type="NCBI Taxonomy" id="32062"/>
    <lineage>
        <taxon>Bacteria</taxon>
        <taxon>Thermotogati</taxon>
        <taxon>Deinococcota</taxon>
        <taxon>Deinococci</taxon>
        <taxon>Deinococcales</taxon>
        <taxon>Deinococcaceae</taxon>
        <taxon>Deinococcus</taxon>
    </lineage>
</organism>
<sequence>MSSESKTVEMLGCGLNPAPTILSESGALIVEDAPGCIEQNELSNLEIEPGETEELVYDFALKEVYRGVITVETQFINGEKFSWDRFLAQNYDNMLIGEVTFHIRNARIF</sequence>
<dbReference type="RefSeq" id="WP_126351413.1">
    <property type="nucleotide sequence ID" value="NZ_CP086380.1"/>
</dbReference>